<dbReference type="SUPFAM" id="SSF50447">
    <property type="entry name" value="Translation proteins"/>
    <property type="match status" value="1"/>
</dbReference>
<keyword evidence="3 5" id="KW-0698">rRNA processing</keyword>
<comment type="similarity">
    <text evidence="5">Belongs to the RimM family.</text>
</comment>
<name>A0A418ZR64_9RHOB</name>
<dbReference type="InterPro" id="IPR036976">
    <property type="entry name" value="RimM_N_sf"/>
</dbReference>
<accession>A0A418ZR64</accession>
<dbReference type="GO" id="GO:0005737">
    <property type="term" value="C:cytoplasm"/>
    <property type="evidence" value="ECO:0007669"/>
    <property type="project" value="UniProtKB-SubCell"/>
</dbReference>
<dbReference type="GO" id="GO:0006364">
    <property type="term" value="P:rRNA processing"/>
    <property type="evidence" value="ECO:0007669"/>
    <property type="project" value="UniProtKB-UniRule"/>
</dbReference>
<evidence type="ECO:0000256" key="3">
    <source>
        <dbReference type="ARBA" id="ARBA00022552"/>
    </source>
</evidence>
<evidence type="ECO:0000259" key="6">
    <source>
        <dbReference type="Pfam" id="PF01782"/>
    </source>
</evidence>
<feature type="domain" description="RimM N-terminal" evidence="6">
    <location>
        <begin position="7"/>
        <end position="86"/>
    </location>
</feature>
<dbReference type="InterPro" id="IPR011033">
    <property type="entry name" value="PRC_barrel-like_sf"/>
</dbReference>
<organism evidence="8 9">
    <name type="scientific">Paracoccus aestuarii</name>
    <dbReference type="NCBI Taxonomy" id="453842"/>
    <lineage>
        <taxon>Bacteria</taxon>
        <taxon>Pseudomonadati</taxon>
        <taxon>Pseudomonadota</taxon>
        <taxon>Alphaproteobacteria</taxon>
        <taxon>Rhodobacterales</taxon>
        <taxon>Paracoccaceae</taxon>
        <taxon>Paracoccus</taxon>
    </lineage>
</organism>
<dbReference type="HAMAP" id="MF_00014">
    <property type="entry name" value="Ribosome_mat_RimM"/>
    <property type="match status" value="1"/>
</dbReference>
<evidence type="ECO:0000256" key="1">
    <source>
        <dbReference type="ARBA" id="ARBA00022490"/>
    </source>
</evidence>
<dbReference type="Pfam" id="PF24986">
    <property type="entry name" value="PRC_RimM"/>
    <property type="match status" value="1"/>
</dbReference>
<dbReference type="PANTHER" id="PTHR33692:SF1">
    <property type="entry name" value="RIBOSOME MATURATION FACTOR RIMM"/>
    <property type="match status" value="1"/>
</dbReference>
<keyword evidence="2 5" id="KW-0690">Ribosome biogenesis</keyword>
<dbReference type="RefSeq" id="WP_119887515.1">
    <property type="nucleotide sequence ID" value="NZ_CP067169.1"/>
</dbReference>
<dbReference type="GO" id="GO:0005840">
    <property type="term" value="C:ribosome"/>
    <property type="evidence" value="ECO:0007669"/>
    <property type="project" value="InterPro"/>
</dbReference>
<feature type="domain" description="Ribosome maturation factor RimM PRC barrel" evidence="7">
    <location>
        <begin position="99"/>
        <end position="164"/>
    </location>
</feature>
<comment type="subcellular location">
    <subcellularLocation>
        <location evidence="5">Cytoplasm</location>
    </subcellularLocation>
</comment>
<dbReference type="InterPro" id="IPR009000">
    <property type="entry name" value="Transl_B-barrel_sf"/>
</dbReference>
<comment type="caution">
    <text evidence="8">The sequence shown here is derived from an EMBL/GenBank/DDBJ whole genome shotgun (WGS) entry which is preliminary data.</text>
</comment>
<comment type="domain">
    <text evidence="5">The PRC barrel domain binds ribosomal protein uS19.</text>
</comment>
<evidence type="ECO:0000259" key="7">
    <source>
        <dbReference type="Pfam" id="PF24986"/>
    </source>
</evidence>
<dbReference type="OrthoDB" id="9788191at2"/>
<dbReference type="Proteomes" id="UP000285530">
    <property type="component" value="Unassembled WGS sequence"/>
</dbReference>
<evidence type="ECO:0000256" key="2">
    <source>
        <dbReference type="ARBA" id="ARBA00022517"/>
    </source>
</evidence>
<keyword evidence="1 5" id="KW-0963">Cytoplasm</keyword>
<evidence type="ECO:0000313" key="9">
    <source>
        <dbReference type="Proteomes" id="UP000285530"/>
    </source>
</evidence>
<sequence length="171" mass="17818">MSHDRICVGAIAGAFGVHGEVRLKSFCAEPTDIAGYAPLTTEDGARRFDLTLTRPVTGGLGARLSGVTTKEQADALRGVTLWAPRSVLPSLPDDEFYHADLIGLEVVDTGGAALGRVRAIYDHGAGDILEIVGGAQALMLPFTRAVVPTVDLAARRIIVDPPQDSGGDGGE</sequence>
<dbReference type="Gene3D" id="2.40.30.60">
    <property type="entry name" value="RimM"/>
    <property type="match status" value="1"/>
</dbReference>
<keyword evidence="4 5" id="KW-0143">Chaperone</keyword>
<dbReference type="Pfam" id="PF01782">
    <property type="entry name" value="RimM"/>
    <property type="match status" value="1"/>
</dbReference>
<evidence type="ECO:0000256" key="4">
    <source>
        <dbReference type="ARBA" id="ARBA00023186"/>
    </source>
</evidence>
<reference evidence="8 9" key="1">
    <citation type="submission" date="2018-09" db="EMBL/GenBank/DDBJ databases">
        <title>Paracoccus onubensis nov. sp. a moderate halophilic bacterium isolated from Gruta de las Maravillas (Aracena, Spain).</title>
        <authorList>
            <person name="Jurado V."/>
            <person name="Gutierrez-Patricio S."/>
            <person name="Gonzalez-Pimentel J.L."/>
            <person name="Laiz L."/>
            <person name="Saiz-Jimenez C."/>
        </authorList>
    </citation>
    <scope>NUCLEOTIDE SEQUENCE [LARGE SCALE GENOMIC DNA]</scope>
    <source>
        <strain evidence="8 9">DSM 19484</strain>
    </source>
</reference>
<dbReference type="AlphaFoldDB" id="A0A418ZR64"/>
<dbReference type="InterPro" id="IPR011961">
    <property type="entry name" value="RimM"/>
</dbReference>
<dbReference type="GO" id="GO:0043022">
    <property type="term" value="F:ribosome binding"/>
    <property type="evidence" value="ECO:0007669"/>
    <property type="project" value="InterPro"/>
</dbReference>
<keyword evidence="9" id="KW-1185">Reference proteome</keyword>
<dbReference type="NCBIfam" id="TIGR02273">
    <property type="entry name" value="16S_RimM"/>
    <property type="match status" value="1"/>
</dbReference>
<gene>
    <name evidence="5 8" type="primary">rimM</name>
    <name evidence="8" type="ORF">D3P06_16095</name>
</gene>
<dbReference type="PANTHER" id="PTHR33692">
    <property type="entry name" value="RIBOSOME MATURATION FACTOR RIMM"/>
    <property type="match status" value="1"/>
</dbReference>
<dbReference type="Gene3D" id="2.30.30.240">
    <property type="entry name" value="PRC-barrel domain"/>
    <property type="match status" value="1"/>
</dbReference>
<dbReference type="InterPro" id="IPR002676">
    <property type="entry name" value="RimM_N"/>
</dbReference>
<evidence type="ECO:0000313" key="8">
    <source>
        <dbReference type="EMBL" id="RJK98536.1"/>
    </source>
</evidence>
<dbReference type="SUPFAM" id="SSF50346">
    <property type="entry name" value="PRC-barrel domain"/>
    <property type="match status" value="1"/>
</dbReference>
<evidence type="ECO:0000256" key="5">
    <source>
        <dbReference type="HAMAP-Rule" id="MF_00014"/>
    </source>
</evidence>
<dbReference type="GO" id="GO:0042274">
    <property type="term" value="P:ribosomal small subunit biogenesis"/>
    <property type="evidence" value="ECO:0007669"/>
    <property type="project" value="UniProtKB-UniRule"/>
</dbReference>
<protein>
    <recommendedName>
        <fullName evidence="5">Ribosome maturation factor RimM</fullName>
    </recommendedName>
</protein>
<dbReference type="InterPro" id="IPR056792">
    <property type="entry name" value="PRC_RimM"/>
</dbReference>
<comment type="subunit">
    <text evidence="5">Binds ribosomal protein uS19.</text>
</comment>
<dbReference type="EMBL" id="QZEV01000120">
    <property type="protein sequence ID" value="RJK98536.1"/>
    <property type="molecule type" value="Genomic_DNA"/>
</dbReference>
<comment type="function">
    <text evidence="5">An accessory protein needed during the final step in the assembly of 30S ribosomal subunit, possibly for assembly of the head region. Essential for efficient processing of 16S rRNA. May be needed both before and after RbfA during the maturation of 16S rRNA. It has affinity for free ribosomal 30S subunits but not for 70S ribosomes.</text>
</comment>
<proteinExistence type="inferred from homology"/>